<dbReference type="InterPro" id="IPR045339">
    <property type="entry name" value="DUF6534"/>
</dbReference>
<keyword evidence="1" id="KW-0472">Membrane</keyword>
<feature type="transmembrane region" description="Helical" evidence="1">
    <location>
        <begin position="236"/>
        <end position="256"/>
    </location>
</feature>
<reference evidence="3 4" key="1">
    <citation type="submission" date="2019-05" db="EMBL/GenBank/DDBJ databases">
        <title>Emergence of the Ug99 lineage of the wheat stem rust pathogen through somatic hybridization.</title>
        <authorList>
            <person name="Li F."/>
            <person name="Upadhyaya N.M."/>
            <person name="Sperschneider J."/>
            <person name="Matny O."/>
            <person name="Nguyen-Phuc H."/>
            <person name="Mago R."/>
            <person name="Raley C."/>
            <person name="Miller M.E."/>
            <person name="Silverstein K.A.T."/>
            <person name="Henningsen E."/>
            <person name="Hirsch C.D."/>
            <person name="Visser B."/>
            <person name="Pretorius Z.A."/>
            <person name="Steffenson B.J."/>
            <person name="Schwessinger B."/>
            <person name="Dodds P.N."/>
            <person name="Figueroa M."/>
        </authorList>
    </citation>
    <scope>NUCLEOTIDE SEQUENCE [LARGE SCALE GENOMIC DNA]</scope>
    <source>
        <strain evidence="3 4">Ug99</strain>
    </source>
</reference>
<dbReference type="PANTHER" id="PTHR40465:SF1">
    <property type="entry name" value="DUF6534 DOMAIN-CONTAINING PROTEIN"/>
    <property type="match status" value="1"/>
</dbReference>
<sequence length="410" mass="45142">MAQAPVSMAKALEGLTGPFVVGTAVSTFLFGITLAQVYTYFSNFKTDRPIHRYSVIGLFILDVLHTAFSQVTLWQWFVAHYGDPTAVVKAPWSFAMSPVMCGLAAFVVQIFYAHRVYLLSNQRMVIPGFIAFGAFFQLVWASVSQQPWMTLDLFEKDRTDIFIKILRYQQGATAKVFQIQYFQGFQVWTYGVACWLGGAAATDLVITASLVWILLNSKRGIRRTNNIIDRLISLTIETNGLTFTVAVLDLVLFAAFKDASHVGPHLCLVKLYINSFLVTLNSREKLAEEFGGSRTIHTSAPRNGPGNTEASKLSCTLAPSHLQTESLSNEKANAMYDAPDGIRVCTTATLSANLMSSDPELSQTGYNVGSMRPDQSNGFTSDIVGGADQHKLRIHRGNASRCKFVKISGS</sequence>
<evidence type="ECO:0000313" key="4">
    <source>
        <dbReference type="Proteomes" id="UP000325313"/>
    </source>
</evidence>
<dbReference type="Pfam" id="PF20152">
    <property type="entry name" value="DUF6534"/>
    <property type="match status" value="1"/>
</dbReference>
<feature type="transmembrane region" description="Helical" evidence="1">
    <location>
        <begin position="90"/>
        <end position="112"/>
    </location>
</feature>
<dbReference type="Proteomes" id="UP000325313">
    <property type="component" value="Unassembled WGS sequence"/>
</dbReference>
<gene>
    <name evidence="3" type="ORF">PGTUg99_031258</name>
</gene>
<feature type="domain" description="DUF6534" evidence="2">
    <location>
        <begin position="199"/>
        <end position="284"/>
    </location>
</feature>
<feature type="transmembrane region" description="Helical" evidence="1">
    <location>
        <begin position="187"/>
        <end position="215"/>
    </location>
</feature>
<proteinExistence type="predicted"/>
<name>A0A5B0S6X4_PUCGR</name>
<feature type="transmembrane region" description="Helical" evidence="1">
    <location>
        <begin position="124"/>
        <end position="143"/>
    </location>
</feature>
<dbReference type="AlphaFoldDB" id="A0A5B0S6X4"/>
<dbReference type="EMBL" id="VDEP01000070">
    <property type="protein sequence ID" value="KAA1133901.1"/>
    <property type="molecule type" value="Genomic_DNA"/>
</dbReference>
<dbReference type="PANTHER" id="PTHR40465">
    <property type="entry name" value="CHROMOSOME 1, WHOLE GENOME SHOTGUN SEQUENCE"/>
    <property type="match status" value="1"/>
</dbReference>
<feature type="transmembrane region" description="Helical" evidence="1">
    <location>
        <begin position="20"/>
        <end position="41"/>
    </location>
</feature>
<evidence type="ECO:0000256" key="1">
    <source>
        <dbReference type="SAM" id="Phobius"/>
    </source>
</evidence>
<comment type="caution">
    <text evidence="3">The sequence shown here is derived from an EMBL/GenBank/DDBJ whole genome shotgun (WGS) entry which is preliminary data.</text>
</comment>
<accession>A0A5B0S6X4</accession>
<protein>
    <recommendedName>
        <fullName evidence="2">DUF6534 domain-containing protein</fullName>
    </recommendedName>
</protein>
<feature type="transmembrane region" description="Helical" evidence="1">
    <location>
        <begin position="53"/>
        <end position="78"/>
    </location>
</feature>
<evidence type="ECO:0000259" key="2">
    <source>
        <dbReference type="Pfam" id="PF20152"/>
    </source>
</evidence>
<organism evidence="3 4">
    <name type="scientific">Puccinia graminis f. sp. tritici</name>
    <dbReference type="NCBI Taxonomy" id="56615"/>
    <lineage>
        <taxon>Eukaryota</taxon>
        <taxon>Fungi</taxon>
        <taxon>Dikarya</taxon>
        <taxon>Basidiomycota</taxon>
        <taxon>Pucciniomycotina</taxon>
        <taxon>Pucciniomycetes</taxon>
        <taxon>Pucciniales</taxon>
        <taxon>Pucciniaceae</taxon>
        <taxon>Puccinia</taxon>
    </lineage>
</organism>
<keyword evidence="1" id="KW-0812">Transmembrane</keyword>
<evidence type="ECO:0000313" key="3">
    <source>
        <dbReference type="EMBL" id="KAA1133901.1"/>
    </source>
</evidence>
<keyword evidence="1" id="KW-1133">Transmembrane helix</keyword>